<gene>
    <name evidence="1" type="ORF">SAMN02744040_00353</name>
</gene>
<dbReference type="RefSeq" id="WP_072723144.1">
    <property type="nucleotide sequence ID" value="NZ_FQXH01000005.1"/>
</dbReference>
<evidence type="ECO:0000313" key="2">
    <source>
        <dbReference type="Proteomes" id="UP000242520"/>
    </source>
</evidence>
<dbReference type="SUPFAM" id="SSF53163">
    <property type="entry name" value="HybD-like"/>
    <property type="match status" value="1"/>
</dbReference>
<dbReference type="Proteomes" id="UP000242520">
    <property type="component" value="Unassembled WGS sequence"/>
</dbReference>
<keyword evidence="2" id="KW-1185">Reference proteome</keyword>
<accession>A0A1M5P3L3</accession>
<dbReference type="AlphaFoldDB" id="A0A1M5P3L3"/>
<dbReference type="InterPro" id="IPR023430">
    <property type="entry name" value="Pept_HybD-like_dom_sf"/>
</dbReference>
<sequence length="201" mass="22634">MNEVNINNSNSTIHFAKILEKYINKYYTSDYKEIIILCIGTDRCTGDSLGPLIGYKLERRIKGYNNVFLYGTLDEPVHAKNLEETINLINISHKKPFVIAVDACLGSINRIGCIKVSNEPLKPGAGVNKTLPSVGDISILGIVNLAGFMEFMVLQNTRLQLVMKMADSISKGIEYALWKIIKSKDYIINKDFENTTIFNYM</sequence>
<organism evidence="1 2">
    <name type="scientific">Tepidibacter thalassicus DSM 15285</name>
    <dbReference type="NCBI Taxonomy" id="1123350"/>
    <lineage>
        <taxon>Bacteria</taxon>
        <taxon>Bacillati</taxon>
        <taxon>Bacillota</taxon>
        <taxon>Clostridia</taxon>
        <taxon>Peptostreptococcales</taxon>
        <taxon>Peptostreptococcaceae</taxon>
        <taxon>Tepidibacter</taxon>
    </lineage>
</organism>
<name>A0A1M5P3L3_9FIRM</name>
<dbReference type="Pfam" id="PF06866">
    <property type="entry name" value="DUF1256"/>
    <property type="match status" value="1"/>
</dbReference>
<evidence type="ECO:0000313" key="1">
    <source>
        <dbReference type="EMBL" id="SHG95999.1"/>
    </source>
</evidence>
<protein>
    <submittedName>
        <fullName evidence="1">Putative sporulation protein YyaC</fullName>
    </submittedName>
</protein>
<dbReference type="OrthoDB" id="9815953at2"/>
<dbReference type="EMBL" id="FQXH01000005">
    <property type="protein sequence ID" value="SHG95999.1"/>
    <property type="molecule type" value="Genomic_DNA"/>
</dbReference>
<dbReference type="STRING" id="1123350.SAMN02744040_00353"/>
<proteinExistence type="predicted"/>
<dbReference type="InterPro" id="IPR009665">
    <property type="entry name" value="YyaC"/>
</dbReference>
<dbReference type="NCBIfam" id="TIGR02841">
    <property type="entry name" value="spore_YyaC"/>
    <property type="match status" value="1"/>
</dbReference>
<reference evidence="2" key="1">
    <citation type="submission" date="2016-11" db="EMBL/GenBank/DDBJ databases">
        <authorList>
            <person name="Varghese N."/>
            <person name="Submissions S."/>
        </authorList>
    </citation>
    <scope>NUCLEOTIDE SEQUENCE [LARGE SCALE GENOMIC DNA]</scope>
    <source>
        <strain evidence="2">DSM 15285</strain>
    </source>
</reference>